<name>A0A9P3T2W7_KLUIN</name>
<dbReference type="SUPFAM" id="SSF109604">
    <property type="entry name" value="HD-domain/PDEase-like"/>
    <property type="match status" value="1"/>
</dbReference>
<dbReference type="RefSeq" id="WP_120785360.1">
    <property type="nucleotide sequence ID" value="NZ_CABMNU010000005.1"/>
</dbReference>
<organism evidence="1 2">
    <name type="scientific">Kluyvera intermedia</name>
    <name type="common">Enterobacter intermedius</name>
    <dbReference type="NCBI Taxonomy" id="61648"/>
    <lineage>
        <taxon>Bacteria</taxon>
        <taxon>Pseudomonadati</taxon>
        <taxon>Pseudomonadota</taxon>
        <taxon>Gammaproteobacteria</taxon>
        <taxon>Enterobacterales</taxon>
        <taxon>Enterobacteriaceae</taxon>
        <taxon>Kluyvera</taxon>
    </lineage>
</organism>
<dbReference type="Proteomes" id="UP000867740">
    <property type="component" value="Unassembled WGS sequence"/>
</dbReference>
<reference evidence="1" key="2">
    <citation type="submission" date="2020-10" db="EMBL/GenBank/DDBJ databases">
        <authorList>
            <consortium name="NCBI Pathogen Detection Project"/>
        </authorList>
    </citation>
    <scope>NUCLEOTIDE SEQUENCE</scope>
    <source>
        <strain evidence="1">CAVp300</strain>
    </source>
</reference>
<dbReference type="AlphaFoldDB" id="A0A9P3T2W7"/>
<reference evidence="1" key="1">
    <citation type="journal article" date="2018" name="Genome Biol.">
        <title>SKESA: strategic k-mer extension for scrupulous assemblies.</title>
        <authorList>
            <person name="Souvorov A."/>
            <person name="Agarwala R."/>
            <person name="Lipman D.J."/>
        </authorList>
    </citation>
    <scope>NUCLEOTIDE SEQUENCE</scope>
    <source>
        <strain evidence="1">CAVp300</strain>
    </source>
</reference>
<sequence>MFSLLDTMLEIPLEEIFEQIALPSSVRNALIHKQGTLYDVLCLAQNYERGEWEAVQQQAIKLNIPGWATVDAMGDALAWADETIS</sequence>
<evidence type="ECO:0000313" key="1">
    <source>
        <dbReference type="EMBL" id="HAT3579794.1"/>
    </source>
</evidence>
<comment type="caution">
    <text evidence="1">The sequence shown here is derived from an EMBL/GenBank/DDBJ whole genome shotgun (WGS) entry which is preliminary data.</text>
</comment>
<dbReference type="EMBL" id="DACSUM010000001">
    <property type="protein sequence ID" value="HAT3579794.1"/>
    <property type="molecule type" value="Genomic_DNA"/>
</dbReference>
<protein>
    <submittedName>
        <fullName evidence="1">Uncharacterized protein</fullName>
    </submittedName>
</protein>
<gene>
    <name evidence="1" type="ORF">I8531_000027</name>
</gene>
<proteinExistence type="predicted"/>
<accession>A0A9P3T2W7</accession>
<evidence type="ECO:0000313" key="2">
    <source>
        <dbReference type="Proteomes" id="UP000867740"/>
    </source>
</evidence>